<keyword evidence="8 10" id="KW-0675">Receptor</keyword>
<keyword evidence="6 10" id="KW-1133">Transmembrane helix</keyword>
<evidence type="ECO:0000256" key="3">
    <source>
        <dbReference type="ARBA" id="ARBA00022606"/>
    </source>
</evidence>
<comment type="similarity">
    <text evidence="10">Belongs to the insect chemoreceptor superfamily. Heteromeric odorant receptor channel (TC 1.A.69) family.</text>
</comment>
<keyword evidence="7 10" id="KW-0472">Membrane</keyword>
<protein>
    <recommendedName>
        <fullName evidence="10">Odorant receptor</fullName>
    </recommendedName>
</protein>
<dbReference type="Pfam" id="PF02949">
    <property type="entry name" value="7tm_6"/>
    <property type="match status" value="1"/>
</dbReference>
<evidence type="ECO:0000256" key="2">
    <source>
        <dbReference type="ARBA" id="ARBA00022475"/>
    </source>
</evidence>
<feature type="transmembrane region" description="Helical" evidence="10">
    <location>
        <begin position="358"/>
        <end position="380"/>
    </location>
</feature>
<dbReference type="EMBL" id="CP012524">
    <property type="protein sequence ID" value="ALC41698.1"/>
    <property type="molecule type" value="Genomic_DNA"/>
</dbReference>
<dbReference type="OrthoDB" id="7548151at2759"/>
<feature type="transmembrane region" description="Helical" evidence="10">
    <location>
        <begin position="67"/>
        <end position="88"/>
    </location>
</feature>
<dbReference type="GO" id="GO:0007165">
    <property type="term" value="P:signal transduction"/>
    <property type="evidence" value="ECO:0007669"/>
    <property type="project" value="UniProtKB-KW"/>
</dbReference>
<evidence type="ECO:0000256" key="4">
    <source>
        <dbReference type="ARBA" id="ARBA00022692"/>
    </source>
</evidence>
<dbReference type="AlphaFoldDB" id="A0A0M5J012"/>
<reference evidence="11 12" key="1">
    <citation type="submission" date="2015-08" db="EMBL/GenBank/DDBJ databases">
        <title>Ancestral chromatin configuration constrains chromatin evolution on differentiating sex chromosomes in Drosophila.</title>
        <authorList>
            <person name="Zhou Q."/>
            <person name="Bachtrog D."/>
        </authorList>
    </citation>
    <scope>NUCLEOTIDE SEQUENCE [LARGE SCALE GENOMIC DNA]</scope>
    <source>
        <tissue evidence="11">Whole larvae</tissue>
    </source>
</reference>
<dbReference type="PANTHER" id="PTHR21137">
    <property type="entry name" value="ODORANT RECEPTOR"/>
    <property type="match status" value="1"/>
</dbReference>
<gene>
    <name evidence="11" type="ORF">Dbus_chr2Rg1277</name>
</gene>
<dbReference type="Proteomes" id="UP000494163">
    <property type="component" value="Chromosome 2R"/>
</dbReference>
<organism evidence="11 12">
    <name type="scientific">Drosophila busckii</name>
    <name type="common">Fruit fly</name>
    <dbReference type="NCBI Taxonomy" id="30019"/>
    <lineage>
        <taxon>Eukaryota</taxon>
        <taxon>Metazoa</taxon>
        <taxon>Ecdysozoa</taxon>
        <taxon>Arthropoda</taxon>
        <taxon>Hexapoda</taxon>
        <taxon>Insecta</taxon>
        <taxon>Pterygota</taxon>
        <taxon>Neoptera</taxon>
        <taxon>Endopterygota</taxon>
        <taxon>Diptera</taxon>
        <taxon>Brachycera</taxon>
        <taxon>Muscomorpha</taxon>
        <taxon>Ephydroidea</taxon>
        <taxon>Drosophilidae</taxon>
        <taxon>Drosophila</taxon>
    </lineage>
</organism>
<keyword evidence="4 10" id="KW-0812">Transmembrane</keyword>
<feature type="transmembrane region" description="Helical" evidence="10">
    <location>
        <begin position="289"/>
        <end position="310"/>
    </location>
</feature>
<feature type="transmembrane region" description="Helical" evidence="10">
    <location>
        <begin position="126"/>
        <end position="147"/>
    </location>
</feature>
<evidence type="ECO:0000256" key="7">
    <source>
        <dbReference type="ARBA" id="ARBA00023136"/>
    </source>
</evidence>
<evidence type="ECO:0000256" key="1">
    <source>
        <dbReference type="ARBA" id="ARBA00004651"/>
    </source>
</evidence>
<comment type="subcellular location">
    <subcellularLocation>
        <location evidence="1 10">Cell membrane</location>
        <topology evidence="1 10">Multi-pass membrane protein</topology>
    </subcellularLocation>
</comment>
<feature type="transmembrane region" description="Helical" evidence="10">
    <location>
        <begin position="168"/>
        <end position="186"/>
    </location>
</feature>
<dbReference type="GO" id="GO:0005886">
    <property type="term" value="C:plasma membrane"/>
    <property type="evidence" value="ECO:0007669"/>
    <property type="project" value="UniProtKB-SubCell"/>
</dbReference>
<dbReference type="GO" id="GO:0004984">
    <property type="term" value="F:olfactory receptor activity"/>
    <property type="evidence" value="ECO:0007669"/>
    <property type="project" value="InterPro"/>
</dbReference>
<feature type="transmembrane region" description="Helical" evidence="10">
    <location>
        <begin position="33"/>
        <end position="55"/>
    </location>
</feature>
<evidence type="ECO:0000256" key="8">
    <source>
        <dbReference type="ARBA" id="ARBA00023170"/>
    </source>
</evidence>
<dbReference type="OMA" id="PMLIQFT"/>
<dbReference type="GO" id="GO:0005549">
    <property type="term" value="F:odorant binding"/>
    <property type="evidence" value="ECO:0007669"/>
    <property type="project" value="InterPro"/>
</dbReference>
<keyword evidence="2" id="KW-1003">Cell membrane</keyword>
<keyword evidence="5 10" id="KW-0552">Olfaction</keyword>
<proteinExistence type="inferred from homology"/>
<dbReference type="InterPro" id="IPR004117">
    <property type="entry name" value="7tm6_olfct_rcpt"/>
</dbReference>
<keyword evidence="12" id="KW-1185">Reference proteome</keyword>
<keyword evidence="9 10" id="KW-0807">Transducer</keyword>
<keyword evidence="3 10" id="KW-0716">Sensory transduction</keyword>
<sequence>MSSAIHSASFISAHWFMWQLLGAAYTQVSWHGFYWFYALLINLLVTLYYPLHLGVKVFSNATIKDDIINLTTFVVTLSCSLKILIYSYNLQKVRQMEHLLATLDSRVKGAAQRHIYDQLSKQLRNILYVFIALYLPVAVFAEMSFVFQEERKLLYPGWFPYNWYNSTLNFYLTHVYQIVGIFIQIAQNYVSDCFPAVMLCLISAHTKMLYKRMEDIGVSLKSDAELQPQLAETELEACITDHKQLLELFDLMESFMSWPMLIQFAASALNICISIAGMLFFVTEPMARAYFFFYALAMPMQIFPICYYGTDTVVWFGKLHYAAFSCNWLTQRRSFKRKLMLFVERSLRHNAARAGGMIRIHVDAFFGTLKFAYSLFTILLRMRK</sequence>
<evidence type="ECO:0000256" key="6">
    <source>
        <dbReference type="ARBA" id="ARBA00022989"/>
    </source>
</evidence>
<dbReference type="STRING" id="30019.A0A0M5J012"/>
<evidence type="ECO:0000313" key="12">
    <source>
        <dbReference type="Proteomes" id="UP000494163"/>
    </source>
</evidence>
<feature type="transmembrane region" description="Helical" evidence="10">
    <location>
        <begin position="260"/>
        <end position="282"/>
    </location>
</feature>
<evidence type="ECO:0000313" key="11">
    <source>
        <dbReference type="EMBL" id="ALC41698.1"/>
    </source>
</evidence>
<evidence type="ECO:0000256" key="10">
    <source>
        <dbReference type="RuleBase" id="RU351113"/>
    </source>
</evidence>
<accession>A0A0M5J012</accession>
<evidence type="ECO:0000256" key="5">
    <source>
        <dbReference type="ARBA" id="ARBA00022725"/>
    </source>
</evidence>
<name>A0A0M5J012_DROBS</name>
<evidence type="ECO:0000256" key="9">
    <source>
        <dbReference type="ARBA" id="ARBA00023224"/>
    </source>
</evidence>
<dbReference type="PANTHER" id="PTHR21137:SF35">
    <property type="entry name" value="ODORANT RECEPTOR 19A-RELATED"/>
    <property type="match status" value="1"/>
</dbReference>